<proteinExistence type="predicted"/>
<feature type="compositionally biased region" description="Acidic residues" evidence="1">
    <location>
        <begin position="201"/>
        <end position="218"/>
    </location>
</feature>
<keyword evidence="2" id="KW-0812">Transmembrane</keyword>
<feature type="transmembrane region" description="Helical" evidence="2">
    <location>
        <begin position="425"/>
        <end position="450"/>
    </location>
</feature>
<feature type="transmembrane region" description="Helical" evidence="2">
    <location>
        <begin position="389"/>
        <end position="419"/>
    </location>
</feature>
<dbReference type="InterPro" id="IPR035892">
    <property type="entry name" value="C2_domain_sf"/>
</dbReference>
<feature type="transmembrane region" description="Helical" evidence="2">
    <location>
        <begin position="344"/>
        <end position="368"/>
    </location>
</feature>
<dbReference type="PROSITE" id="PS50004">
    <property type="entry name" value="C2"/>
    <property type="match status" value="1"/>
</dbReference>
<gene>
    <name evidence="4" type="ORF">DFH07DRAFT_840687</name>
</gene>
<reference evidence="4" key="1">
    <citation type="submission" date="2023-03" db="EMBL/GenBank/DDBJ databases">
        <title>Massive genome expansion in bonnet fungi (Mycena s.s.) driven by repeated elements and novel gene families across ecological guilds.</title>
        <authorList>
            <consortium name="Lawrence Berkeley National Laboratory"/>
            <person name="Harder C.B."/>
            <person name="Miyauchi S."/>
            <person name="Viragh M."/>
            <person name="Kuo A."/>
            <person name="Thoen E."/>
            <person name="Andreopoulos B."/>
            <person name="Lu D."/>
            <person name="Skrede I."/>
            <person name="Drula E."/>
            <person name="Henrissat B."/>
            <person name="Morin E."/>
            <person name="Kohler A."/>
            <person name="Barry K."/>
            <person name="LaButti K."/>
            <person name="Morin E."/>
            <person name="Salamov A."/>
            <person name="Lipzen A."/>
            <person name="Mereny Z."/>
            <person name="Hegedus B."/>
            <person name="Baldrian P."/>
            <person name="Stursova M."/>
            <person name="Weitz H."/>
            <person name="Taylor A."/>
            <person name="Grigoriev I.V."/>
            <person name="Nagy L.G."/>
            <person name="Martin F."/>
            <person name="Kauserud H."/>
        </authorList>
    </citation>
    <scope>NUCLEOTIDE SEQUENCE</scope>
    <source>
        <strain evidence="4">CBHHK188m</strain>
    </source>
</reference>
<keyword evidence="2" id="KW-1133">Transmembrane helix</keyword>
<keyword evidence="2" id="KW-0472">Membrane</keyword>
<sequence length="477" mass="53446">MDEPESWMCTVVRAHGLRFMRPEKSWRPIVIVELDNHPQHETVLGSDGQNINLKDSFHLPDATFTSRVEIKVFHRSQSKKKGKKRNLVGSVSCSLGDMWKKHGKEPKLELRLQCQNPTNRSVASRGRPQNGALIHLRLHPPASVASRPSPTASEDGYCSTSSRSPSPSTDSETLGPPSIIEQGPSQRIRKRRRVRGYCVNSDDEPESYSEEYSDDEDDTKPLLGGPFSLDNDDEPEYPQPPIQVSFNPVGWLVASILPQHTKELDKDLELNILERAITSFTVYREMKYAAVRDSDEEFDAVFGRLKSEWKYNAGILATLASVDMTILSISPDSLFAILPLERGTVAVSCIASGLGIACVFWFLVRYTWADLTTFKIRAQDILSTDTPSYFFFALSSRVPTILTLTSAISLMCFLLFIAFSAWPVAVIVACFLVGLLMGLQFLVFGILWVWRSARKLLRSMSRLVSRGTGVAEVEEKH</sequence>
<accession>A0AAD7N0P6</accession>
<dbReference type="EMBL" id="JARJLG010000134">
    <property type="protein sequence ID" value="KAJ7739083.1"/>
    <property type="molecule type" value="Genomic_DNA"/>
</dbReference>
<evidence type="ECO:0000259" key="3">
    <source>
        <dbReference type="PROSITE" id="PS50004"/>
    </source>
</evidence>
<dbReference type="AlphaFoldDB" id="A0AAD7N0P6"/>
<evidence type="ECO:0000256" key="1">
    <source>
        <dbReference type="SAM" id="MobiDB-lite"/>
    </source>
</evidence>
<feature type="domain" description="C2" evidence="3">
    <location>
        <begin position="1"/>
        <end position="110"/>
    </location>
</feature>
<name>A0AAD7N0P6_9AGAR</name>
<dbReference type="Gene3D" id="2.60.40.150">
    <property type="entry name" value="C2 domain"/>
    <property type="match status" value="1"/>
</dbReference>
<dbReference type="Proteomes" id="UP001215280">
    <property type="component" value="Unassembled WGS sequence"/>
</dbReference>
<comment type="caution">
    <text evidence="4">The sequence shown here is derived from an EMBL/GenBank/DDBJ whole genome shotgun (WGS) entry which is preliminary data.</text>
</comment>
<feature type="region of interest" description="Disordered" evidence="1">
    <location>
        <begin position="135"/>
        <end position="239"/>
    </location>
</feature>
<organism evidence="4 5">
    <name type="scientific">Mycena maculata</name>
    <dbReference type="NCBI Taxonomy" id="230809"/>
    <lineage>
        <taxon>Eukaryota</taxon>
        <taxon>Fungi</taxon>
        <taxon>Dikarya</taxon>
        <taxon>Basidiomycota</taxon>
        <taxon>Agaricomycotina</taxon>
        <taxon>Agaricomycetes</taxon>
        <taxon>Agaricomycetidae</taxon>
        <taxon>Agaricales</taxon>
        <taxon>Marasmiineae</taxon>
        <taxon>Mycenaceae</taxon>
        <taxon>Mycena</taxon>
    </lineage>
</organism>
<dbReference type="SUPFAM" id="SSF49562">
    <property type="entry name" value="C2 domain (Calcium/lipid-binding domain, CaLB)"/>
    <property type="match status" value="1"/>
</dbReference>
<evidence type="ECO:0000313" key="5">
    <source>
        <dbReference type="Proteomes" id="UP001215280"/>
    </source>
</evidence>
<keyword evidence="5" id="KW-1185">Reference proteome</keyword>
<evidence type="ECO:0000256" key="2">
    <source>
        <dbReference type="SAM" id="Phobius"/>
    </source>
</evidence>
<feature type="compositionally biased region" description="Low complexity" evidence="1">
    <location>
        <begin position="159"/>
        <end position="171"/>
    </location>
</feature>
<evidence type="ECO:0000313" key="4">
    <source>
        <dbReference type="EMBL" id="KAJ7739083.1"/>
    </source>
</evidence>
<dbReference type="InterPro" id="IPR000008">
    <property type="entry name" value="C2_dom"/>
</dbReference>
<protein>
    <recommendedName>
        <fullName evidence="3">C2 domain-containing protein</fullName>
    </recommendedName>
</protein>